<dbReference type="GO" id="GO:0008170">
    <property type="term" value="F:N-methyltransferase activity"/>
    <property type="evidence" value="ECO:0007669"/>
    <property type="project" value="InterPro"/>
</dbReference>
<organism evidence="6 7">
    <name type="scientific">Campylobacter jejuni</name>
    <dbReference type="NCBI Taxonomy" id="197"/>
    <lineage>
        <taxon>Bacteria</taxon>
        <taxon>Pseudomonadati</taxon>
        <taxon>Campylobacterota</taxon>
        <taxon>Epsilonproteobacteria</taxon>
        <taxon>Campylobacterales</taxon>
        <taxon>Campylobacteraceae</taxon>
        <taxon>Campylobacter</taxon>
    </lineage>
</organism>
<evidence type="ECO:0000313" key="6">
    <source>
        <dbReference type="EMBL" id="RTI48585.1"/>
    </source>
</evidence>
<dbReference type="EC" id="2.1.1.-" evidence="4"/>
<dbReference type="GO" id="GO:0005737">
    <property type="term" value="C:cytoplasm"/>
    <property type="evidence" value="ECO:0007669"/>
    <property type="project" value="TreeGrafter"/>
</dbReference>
<evidence type="ECO:0000256" key="4">
    <source>
        <dbReference type="RuleBase" id="RU362026"/>
    </source>
</evidence>
<sequence>MKGLPTMNSIINDNYSIYQDDCYKFIKSLPDKSVDCIIIDPPYEKIAGGGGGCFGLEHRSYLTETSDDNLWSGLDLSIIDDMFRVCKVPNFYVWCSKKQMYKLLTEFVEKRKCSFNLLTWNKSNPIPASYNRYLLDTEYCLFFRKGARLYGSYHTKKTFRVLPVNKADKKLYNHPTIKPVSILEDFIENSTLPGDTVLDMFMGTGSTGVAAVNKGRKFIGVEIKPGYFATASSRLEEAVRNRENSEVSPQIEHDKEELENMELLPDNCDSFPVPRIEDKELADFFNKLKDKMPECDTRKASPEAIKEMASRLGL</sequence>
<keyword evidence="3" id="KW-0808">Transferase</keyword>
<dbReference type="SUPFAM" id="SSF53335">
    <property type="entry name" value="S-adenosyl-L-methionine-dependent methyltransferases"/>
    <property type="match status" value="1"/>
</dbReference>
<dbReference type="InterPro" id="IPR002052">
    <property type="entry name" value="DNA_methylase_N6_adenine_CS"/>
</dbReference>
<dbReference type="GO" id="GO:0003677">
    <property type="term" value="F:DNA binding"/>
    <property type="evidence" value="ECO:0007669"/>
    <property type="project" value="InterPro"/>
</dbReference>
<dbReference type="Proteomes" id="UP000287197">
    <property type="component" value="Unassembled WGS sequence"/>
</dbReference>
<keyword evidence="2" id="KW-0489">Methyltransferase</keyword>
<reference evidence="6" key="1">
    <citation type="submission" date="2018-01" db="EMBL/GenBank/DDBJ databases">
        <authorList>
            <person name="Kovanen S."/>
            <person name="Nieminen T."/>
            <person name="Pohja-Mykra M."/>
            <person name="Raunio-Saarnisto M."/>
            <person name="Sauvala M."/>
            <person name="Fredriksson-Ahomaa M."/>
            <person name="Hanninen M.-L."/>
            <person name="Kivisto R."/>
        </authorList>
    </citation>
    <scope>NUCLEOTIDE SEQUENCE</scope>
    <source>
        <strain evidence="6">SO-26</strain>
    </source>
</reference>
<accession>A0AAX1Z503</accession>
<dbReference type="Gene3D" id="3.40.50.150">
    <property type="entry name" value="Vaccinia Virus protein VP39"/>
    <property type="match status" value="1"/>
</dbReference>
<dbReference type="Pfam" id="PF01555">
    <property type="entry name" value="N6_N4_Mtase"/>
    <property type="match status" value="1"/>
</dbReference>
<evidence type="ECO:0000313" key="7">
    <source>
        <dbReference type="Proteomes" id="UP000287197"/>
    </source>
</evidence>
<dbReference type="EMBL" id="PQZD01000003">
    <property type="protein sequence ID" value="RTI48585.1"/>
    <property type="molecule type" value="Genomic_DNA"/>
</dbReference>
<dbReference type="InterPro" id="IPR002941">
    <property type="entry name" value="DNA_methylase_N4/N6"/>
</dbReference>
<dbReference type="GO" id="GO:0009007">
    <property type="term" value="F:site-specific DNA-methyltransferase (adenine-specific) activity"/>
    <property type="evidence" value="ECO:0007669"/>
    <property type="project" value="TreeGrafter"/>
</dbReference>
<dbReference type="PROSITE" id="PS00092">
    <property type="entry name" value="N6_MTASE"/>
    <property type="match status" value="1"/>
</dbReference>
<dbReference type="InterPro" id="IPR029063">
    <property type="entry name" value="SAM-dependent_MTases_sf"/>
</dbReference>
<dbReference type="InterPro" id="IPR001091">
    <property type="entry name" value="RM_Methyltransferase"/>
</dbReference>
<dbReference type="PANTHER" id="PTHR13370">
    <property type="entry name" value="RNA METHYLASE-RELATED"/>
    <property type="match status" value="1"/>
</dbReference>
<gene>
    <name evidence="6" type="ORF">C3I27_03970</name>
</gene>
<evidence type="ECO:0000256" key="3">
    <source>
        <dbReference type="ARBA" id="ARBA00022679"/>
    </source>
</evidence>
<evidence type="ECO:0000259" key="5">
    <source>
        <dbReference type="Pfam" id="PF01555"/>
    </source>
</evidence>
<feature type="domain" description="DNA methylase N-4/N-6" evidence="5">
    <location>
        <begin position="34"/>
        <end position="231"/>
    </location>
</feature>
<comment type="similarity">
    <text evidence="1 4">Belongs to the N(4)/N(6)-methyltransferase family.</text>
</comment>
<evidence type="ECO:0000256" key="2">
    <source>
        <dbReference type="ARBA" id="ARBA00022603"/>
    </source>
</evidence>
<evidence type="ECO:0000256" key="1">
    <source>
        <dbReference type="ARBA" id="ARBA00006594"/>
    </source>
</evidence>
<dbReference type="PRINTS" id="PR00508">
    <property type="entry name" value="S21N4MTFRASE"/>
</dbReference>
<dbReference type="GO" id="GO:0032259">
    <property type="term" value="P:methylation"/>
    <property type="evidence" value="ECO:0007669"/>
    <property type="project" value="UniProtKB-KW"/>
</dbReference>
<dbReference type="AlphaFoldDB" id="A0AAX1Z503"/>
<protein>
    <recommendedName>
        <fullName evidence="4">Methyltransferase</fullName>
        <ecNumber evidence="4">2.1.1.-</ecNumber>
    </recommendedName>
</protein>
<comment type="caution">
    <text evidence="6">The sequence shown here is derived from an EMBL/GenBank/DDBJ whole genome shotgun (WGS) entry which is preliminary data.</text>
</comment>
<dbReference type="PANTHER" id="PTHR13370:SF3">
    <property type="entry name" value="TRNA (GUANINE(10)-N2)-METHYLTRANSFERASE HOMOLOG"/>
    <property type="match status" value="1"/>
</dbReference>
<reference evidence="6" key="2">
    <citation type="journal article" date="2019" name="Appl. Environ. Microbiol.">
        <title>Population genetics and characterization of Campylobacter jejuni isolates in western jackdaws and game birds in Finland.</title>
        <authorList>
            <person name="Kovanen S."/>
            <person name="Rossi M."/>
            <person name="Pohja-Mykra M."/>
            <person name="Nieminen T."/>
            <person name="Raunio-Saarnisto M."/>
            <person name="Sauvala M."/>
            <person name="Fredriksson-Ahomaa M."/>
            <person name="Hanninen M.L."/>
            <person name="Kivisto R."/>
        </authorList>
    </citation>
    <scope>NUCLEOTIDE SEQUENCE</scope>
    <source>
        <strain evidence="6">SO-26</strain>
    </source>
</reference>
<name>A0AAX1Z503_CAMJU</name>
<proteinExistence type="inferred from homology"/>